<comment type="caution">
    <text evidence="3">The sequence shown here is derived from an EMBL/GenBank/DDBJ whole genome shotgun (WGS) entry which is preliminary data.</text>
</comment>
<dbReference type="Pfam" id="PF00534">
    <property type="entry name" value="Glycos_transf_1"/>
    <property type="match status" value="1"/>
</dbReference>
<evidence type="ECO:0000313" key="3">
    <source>
        <dbReference type="EMBL" id="HII74431.1"/>
    </source>
</evidence>
<organism evidence="3 4">
    <name type="scientific">Sulfurisphaera tokodaii</name>
    <dbReference type="NCBI Taxonomy" id="111955"/>
    <lineage>
        <taxon>Archaea</taxon>
        <taxon>Thermoproteota</taxon>
        <taxon>Thermoprotei</taxon>
        <taxon>Sulfolobales</taxon>
        <taxon>Sulfolobaceae</taxon>
        <taxon>Sulfurisphaera</taxon>
    </lineage>
</organism>
<accession>A0A832THW2</accession>
<dbReference type="Gene3D" id="3.40.50.2000">
    <property type="entry name" value="Glycogen Phosphorylase B"/>
    <property type="match status" value="1"/>
</dbReference>
<feature type="domain" description="Glycosyl transferase family 1" evidence="2">
    <location>
        <begin position="230"/>
        <end position="314"/>
    </location>
</feature>
<dbReference type="InterPro" id="IPR001296">
    <property type="entry name" value="Glyco_trans_1"/>
</dbReference>
<evidence type="ECO:0000313" key="4">
    <source>
        <dbReference type="Proteomes" id="UP000646844"/>
    </source>
</evidence>
<sequence>MKVFFLASHLKERDGASRAILNFARGIRELSNYEPVIITLNSSMNNNKINGVEVINLKKELGSFSSFSILLGYSFPLNKFKKYLNEDGVYIVSTDDLIPLSKFKENLIYWNQGVLISVFFWEPFYKKNKLISTFASPFLWRNIVKFSNYIKKYKLVLANSRTSAVYISLFYNRSPKGVVYPPLDVDFFKSSKSKERFVLAILKRGYPSHVELLAKIAEKIKMKVIGYKIPNAEYLGKVSDEELRDLYSSALATLYSVDFEYYGYIPVESMASGTPVIAFKYSGGPSETIIDGQTGWLASDEEEFYKLTMRVYNEGYSEEIISNCRKRAEFFSIRNQTKLLLSYII</sequence>
<dbReference type="GO" id="GO:0004378">
    <property type="term" value="F:GDP-Man:Man(1)GlcNAc(2)-PP-Dol alpha-1,3-mannosyltransferase activity"/>
    <property type="evidence" value="ECO:0007669"/>
    <property type="project" value="InterPro"/>
</dbReference>
<gene>
    <name evidence="3" type="ORF">HA332_08695</name>
</gene>
<dbReference type="OMA" id="VFFWEPF"/>
<dbReference type="InterPro" id="IPR027054">
    <property type="entry name" value="ALG2"/>
</dbReference>
<proteinExistence type="predicted"/>
<name>A0A832THW2_9CREN</name>
<dbReference type="AlphaFoldDB" id="A0A832THW2"/>
<evidence type="ECO:0000259" key="2">
    <source>
        <dbReference type="Pfam" id="PF00534"/>
    </source>
</evidence>
<dbReference type="EMBL" id="DUJO01000040">
    <property type="protein sequence ID" value="HII74431.1"/>
    <property type="molecule type" value="Genomic_DNA"/>
</dbReference>
<dbReference type="SUPFAM" id="SSF53756">
    <property type="entry name" value="UDP-Glycosyltransferase/glycogen phosphorylase"/>
    <property type="match status" value="1"/>
</dbReference>
<dbReference type="RefSeq" id="WP_052846685.1">
    <property type="nucleotide sequence ID" value="NZ_BAABQO010000001.1"/>
</dbReference>
<protein>
    <submittedName>
        <fullName evidence="3">Glycosyltransferase</fullName>
    </submittedName>
</protein>
<dbReference type="Proteomes" id="UP000646844">
    <property type="component" value="Unassembled WGS sequence"/>
</dbReference>
<dbReference type="GeneID" id="1460026"/>
<dbReference type="PANTHER" id="PTHR45918:SF1">
    <property type="entry name" value="ALPHA-1,3_1,6-MANNOSYLTRANSFERASE ALG2"/>
    <property type="match status" value="1"/>
</dbReference>
<reference evidence="3" key="1">
    <citation type="journal article" date="2020" name="bioRxiv">
        <title>A rank-normalized archaeal taxonomy based on genome phylogeny resolves widespread incomplete and uneven classifications.</title>
        <authorList>
            <person name="Rinke C."/>
            <person name="Chuvochina M."/>
            <person name="Mussig A.J."/>
            <person name="Chaumeil P.-A."/>
            <person name="Waite D.W."/>
            <person name="Whitman W.B."/>
            <person name="Parks D.H."/>
            <person name="Hugenholtz P."/>
        </authorList>
    </citation>
    <scope>NUCLEOTIDE SEQUENCE</scope>
    <source>
        <strain evidence="3">UBA8838</strain>
    </source>
</reference>
<keyword evidence="1 3" id="KW-0808">Transferase</keyword>
<evidence type="ECO:0000256" key="1">
    <source>
        <dbReference type="ARBA" id="ARBA00022679"/>
    </source>
</evidence>
<dbReference type="PANTHER" id="PTHR45918">
    <property type="entry name" value="ALPHA-1,3/1,6-MANNOSYLTRANSFERASE ALG2"/>
    <property type="match status" value="1"/>
</dbReference>